<evidence type="ECO:0000313" key="1">
    <source>
        <dbReference type="EMBL" id="TCK97809.1"/>
    </source>
</evidence>
<dbReference type="AlphaFoldDB" id="A0A4R1N4D9"/>
<organism evidence="1 2">
    <name type="scientific">Natranaerovirga hydrolytica</name>
    <dbReference type="NCBI Taxonomy" id="680378"/>
    <lineage>
        <taxon>Bacteria</taxon>
        <taxon>Bacillati</taxon>
        <taxon>Bacillota</taxon>
        <taxon>Clostridia</taxon>
        <taxon>Lachnospirales</taxon>
        <taxon>Natranaerovirgaceae</taxon>
        <taxon>Natranaerovirga</taxon>
    </lineage>
</organism>
<gene>
    <name evidence="1" type="ORF">EDC19_0211</name>
</gene>
<evidence type="ECO:0000313" key="2">
    <source>
        <dbReference type="Proteomes" id="UP000294545"/>
    </source>
</evidence>
<protein>
    <submittedName>
        <fullName evidence="1">Uncharacterized protein</fullName>
    </submittedName>
</protein>
<keyword evidence="2" id="KW-1185">Reference proteome</keyword>
<sequence>MENEQLFKMMELMYSEFKEVRSDVTGLKNDFAGLKSDVTGLKNDFSELKSDVTGLKNDFSELKSDVTGLKNDIKAVDHKVNKTNLMIENDIKPKIHALFDGYTQNTKDIKELNTKVDTLQHSVNNLEIKAAVNDNKLIDLSKGIQ</sequence>
<dbReference type="Proteomes" id="UP000294545">
    <property type="component" value="Unassembled WGS sequence"/>
</dbReference>
<proteinExistence type="predicted"/>
<dbReference type="Gene3D" id="1.20.5.190">
    <property type="match status" value="2"/>
</dbReference>
<name>A0A4R1N4D9_9FIRM</name>
<comment type="caution">
    <text evidence="1">The sequence shown here is derived from an EMBL/GenBank/DDBJ whole genome shotgun (WGS) entry which is preliminary data.</text>
</comment>
<dbReference type="OrthoDB" id="1707934at2"/>
<dbReference type="RefSeq" id="WP_132279208.1">
    <property type="nucleotide sequence ID" value="NZ_SMGQ01000011.1"/>
</dbReference>
<dbReference type="EMBL" id="SMGQ01000011">
    <property type="protein sequence ID" value="TCK97809.1"/>
    <property type="molecule type" value="Genomic_DNA"/>
</dbReference>
<accession>A0A4R1N4D9</accession>
<reference evidence="1 2" key="1">
    <citation type="submission" date="2019-03" db="EMBL/GenBank/DDBJ databases">
        <title>Genomic Encyclopedia of Type Strains, Phase IV (KMG-IV): sequencing the most valuable type-strain genomes for metagenomic binning, comparative biology and taxonomic classification.</title>
        <authorList>
            <person name="Goeker M."/>
        </authorList>
    </citation>
    <scope>NUCLEOTIDE SEQUENCE [LARGE SCALE GENOMIC DNA]</scope>
    <source>
        <strain evidence="1 2">DSM 24176</strain>
    </source>
</reference>
<dbReference type="SUPFAM" id="SSF58100">
    <property type="entry name" value="Bacterial hemolysins"/>
    <property type="match status" value="1"/>
</dbReference>